<dbReference type="Proteomes" id="UP001148737">
    <property type="component" value="Unassembled WGS sequence"/>
</dbReference>
<evidence type="ECO:0000313" key="1">
    <source>
        <dbReference type="EMBL" id="KAJ3494202.1"/>
    </source>
</evidence>
<evidence type="ECO:0000313" key="2">
    <source>
        <dbReference type="Proteomes" id="UP001148737"/>
    </source>
</evidence>
<comment type="caution">
    <text evidence="1">The sequence shown here is derived from an EMBL/GenBank/DDBJ whole genome shotgun (WGS) entry which is preliminary data.</text>
</comment>
<dbReference type="EMBL" id="JANAKD010000402">
    <property type="protein sequence ID" value="KAJ3494202.1"/>
    <property type="molecule type" value="Genomic_DNA"/>
</dbReference>
<accession>A0ACC1QX34</accession>
<reference evidence="1" key="1">
    <citation type="submission" date="2022-07" db="EMBL/GenBank/DDBJ databases">
        <title>Genome Sequence of Lecanicillium saksenae.</title>
        <authorList>
            <person name="Buettner E."/>
        </authorList>
    </citation>
    <scope>NUCLEOTIDE SEQUENCE</scope>
    <source>
        <strain evidence="1">VT-O1</strain>
    </source>
</reference>
<proteinExistence type="predicted"/>
<protein>
    <submittedName>
        <fullName evidence="1">Uncharacterized protein</fullName>
    </submittedName>
</protein>
<organism evidence="1 2">
    <name type="scientific">Lecanicillium saksenae</name>
    <dbReference type="NCBI Taxonomy" id="468837"/>
    <lineage>
        <taxon>Eukaryota</taxon>
        <taxon>Fungi</taxon>
        <taxon>Dikarya</taxon>
        <taxon>Ascomycota</taxon>
        <taxon>Pezizomycotina</taxon>
        <taxon>Sordariomycetes</taxon>
        <taxon>Hypocreomycetidae</taxon>
        <taxon>Hypocreales</taxon>
        <taxon>Cordycipitaceae</taxon>
        <taxon>Lecanicillium</taxon>
    </lineage>
</organism>
<name>A0ACC1QX34_9HYPO</name>
<gene>
    <name evidence="1" type="ORF">NLG97_g4226</name>
</gene>
<keyword evidence="2" id="KW-1185">Reference proteome</keyword>
<sequence length="245" mass="27813">MEPSKEASGPYFKGQLLSLDIEPQGAFKTSSNILVRQAIAPWTPEIEDSYINFIRSDTAAAFFNELSMELEYGGEEDTWNAAEEEAVLSYDSRALYAAETATYDVLHAYQGKSIPQLLSKVTMPINWSDSQTPSDVLEYTITQVLGDMNILNTDVHPRNFMVVLNSKGEYQTYMIDFAQSRFRRASESNKEWGCAKWRQHDEGALASIMSARLRAVGFKYKYEHKMTSSTAATENMLSRIIVFYR</sequence>